<reference evidence="3" key="1">
    <citation type="journal article" date="2014" name="Soil Biol. Biochem.">
        <title>Structure and function of bacterial communities in ageing soils: Insights from the Mendocino ecological staircase.</title>
        <authorList>
            <person name="Uroz S."/>
            <person name="Tech J.J."/>
            <person name="Sawaya N.A."/>
            <person name="Frey-Klett P."/>
            <person name="Leveau J.H.J."/>
        </authorList>
    </citation>
    <scope>NUCLEOTIDE SEQUENCE [LARGE SCALE GENOMIC DNA]</scope>
    <source>
        <strain evidence="3">Cal35</strain>
    </source>
</reference>
<organism evidence="2 3">
    <name type="scientific">Collimonas arenae</name>
    <dbReference type="NCBI Taxonomy" id="279058"/>
    <lineage>
        <taxon>Bacteria</taxon>
        <taxon>Pseudomonadati</taxon>
        <taxon>Pseudomonadota</taxon>
        <taxon>Betaproteobacteria</taxon>
        <taxon>Burkholderiales</taxon>
        <taxon>Oxalobacteraceae</taxon>
        <taxon>Collimonas</taxon>
    </lineage>
</organism>
<proteinExistence type="predicted"/>
<dbReference type="HOGENOM" id="CLU_147819_0_1_4"/>
<gene>
    <name evidence="2" type="ORF">LT85_1492</name>
</gene>
<dbReference type="EMBL" id="CP009962">
    <property type="protein sequence ID" value="AIY40650.1"/>
    <property type="molecule type" value="Genomic_DNA"/>
</dbReference>
<evidence type="ECO:0000256" key="1">
    <source>
        <dbReference type="SAM" id="MobiDB-lite"/>
    </source>
</evidence>
<feature type="region of interest" description="Disordered" evidence="1">
    <location>
        <begin position="23"/>
        <end position="72"/>
    </location>
</feature>
<evidence type="ECO:0000313" key="2">
    <source>
        <dbReference type="EMBL" id="AIY40650.1"/>
    </source>
</evidence>
<feature type="compositionally biased region" description="Basic and acidic residues" evidence="1">
    <location>
        <begin position="37"/>
        <end position="66"/>
    </location>
</feature>
<evidence type="ECO:0000313" key="3">
    <source>
        <dbReference type="Proteomes" id="UP000030302"/>
    </source>
</evidence>
<sequence length="72" mass="8730">MPRLPRVWLDRSELDKIIQQSTQELTSVQAPASMRQSHPEFRAPQHGSRHDEYRSDYRRSKKKESFWQELFD</sequence>
<protein>
    <submittedName>
        <fullName evidence="2">Uncharacterized protein</fullName>
    </submittedName>
</protein>
<keyword evidence="3" id="KW-1185">Reference proteome</keyword>
<dbReference type="AlphaFoldDB" id="A0A0A1FA48"/>
<accession>A0A0A1FA48</accession>
<feature type="compositionally biased region" description="Polar residues" evidence="1">
    <location>
        <begin position="23"/>
        <end position="36"/>
    </location>
</feature>
<dbReference type="STRING" id="279058.LT85_1492"/>
<name>A0A0A1FA48_9BURK</name>
<dbReference type="KEGG" id="care:LT85_1492"/>
<dbReference type="Proteomes" id="UP000030302">
    <property type="component" value="Chromosome"/>
</dbReference>